<evidence type="ECO:0000313" key="2">
    <source>
        <dbReference type="EMBL" id="HIZ23650.1"/>
    </source>
</evidence>
<reference evidence="2" key="2">
    <citation type="submission" date="2021-04" db="EMBL/GenBank/DDBJ databases">
        <authorList>
            <person name="Gilroy R."/>
        </authorList>
    </citation>
    <scope>NUCLEOTIDE SEQUENCE</scope>
    <source>
        <strain evidence="2">14324</strain>
    </source>
</reference>
<comment type="caution">
    <text evidence="2">The sequence shown here is derived from an EMBL/GenBank/DDBJ whole genome shotgun (WGS) entry which is preliminary data.</text>
</comment>
<evidence type="ECO:0000259" key="1">
    <source>
        <dbReference type="SMART" id="SM01078"/>
    </source>
</evidence>
<dbReference type="EMBL" id="DXBU01000173">
    <property type="protein sequence ID" value="HIZ23650.1"/>
    <property type="molecule type" value="Genomic_DNA"/>
</dbReference>
<dbReference type="Pfam" id="PF08821">
    <property type="entry name" value="CGGC"/>
    <property type="match status" value="1"/>
</dbReference>
<protein>
    <submittedName>
        <fullName evidence="2">CGGC domain-containing protein</fullName>
    </submittedName>
</protein>
<evidence type="ECO:0000313" key="3">
    <source>
        <dbReference type="Proteomes" id="UP000824041"/>
    </source>
</evidence>
<gene>
    <name evidence="2" type="ORF">IAA21_12820</name>
</gene>
<dbReference type="AlphaFoldDB" id="A0A9D2DV40"/>
<organism evidence="2 3">
    <name type="scientific">Candidatus Blautia faecigallinarum</name>
    <dbReference type="NCBI Taxonomy" id="2838488"/>
    <lineage>
        <taxon>Bacteria</taxon>
        <taxon>Bacillati</taxon>
        <taxon>Bacillota</taxon>
        <taxon>Clostridia</taxon>
        <taxon>Lachnospirales</taxon>
        <taxon>Lachnospiraceae</taxon>
        <taxon>Blautia</taxon>
    </lineage>
</organism>
<dbReference type="InterPro" id="IPR014925">
    <property type="entry name" value="CGGC_dom"/>
</dbReference>
<feature type="domain" description="CGGC" evidence="1">
    <location>
        <begin position="2"/>
        <end position="111"/>
    </location>
</feature>
<dbReference type="Proteomes" id="UP000824041">
    <property type="component" value="Unassembled WGS sequence"/>
</dbReference>
<accession>A0A9D2DV40</accession>
<dbReference type="SMART" id="SM01078">
    <property type="entry name" value="CGGC"/>
    <property type="match status" value="1"/>
</dbReference>
<proteinExistence type="predicted"/>
<reference evidence="2" key="1">
    <citation type="journal article" date="2021" name="PeerJ">
        <title>Extensive microbial diversity within the chicken gut microbiome revealed by metagenomics and culture.</title>
        <authorList>
            <person name="Gilroy R."/>
            <person name="Ravi A."/>
            <person name="Getino M."/>
            <person name="Pursley I."/>
            <person name="Horton D.L."/>
            <person name="Alikhan N.F."/>
            <person name="Baker D."/>
            <person name="Gharbi K."/>
            <person name="Hall N."/>
            <person name="Watson M."/>
            <person name="Adriaenssens E.M."/>
            <person name="Foster-Nyarko E."/>
            <person name="Jarju S."/>
            <person name="Secka A."/>
            <person name="Antonio M."/>
            <person name="Oren A."/>
            <person name="Chaudhuri R.R."/>
            <person name="La Ragione R."/>
            <person name="Hildebrand F."/>
            <person name="Pallen M.J."/>
        </authorList>
    </citation>
    <scope>NUCLEOTIDE SEQUENCE</scope>
    <source>
        <strain evidence="2">14324</strain>
    </source>
</reference>
<name>A0A9D2DV40_9FIRM</name>
<sequence length="111" mass="12387">MKLGIIRCMQTEDYCPGTTDFKAIREKTGAFEGTEEEIELIGFTNCGGCPGKKVPLHIRELLRRGADTIAFASCIQKGTPIGYSCPFAKRMKDLAEKEVDEKEVQILDFTH</sequence>